<reference evidence="5 6" key="1">
    <citation type="submission" date="2016-07" db="EMBL/GenBank/DDBJ databases">
        <title>Pervasive Adenine N6-methylation of Active Genes in Fungi.</title>
        <authorList>
            <consortium name="DOE Joint Genome Institute"/>
            <person name="Mondo S.J."/>
            <person name="Dannebaum R.O."/>
            <person name="Kuo R.C."/>
            <person name="Labutti K."/>
            <person name="Haridas S."/>
            <person name="Kuo A."/>
            <person name="Salamov A."/>
            <person name="Ahrendt S.R."/>
            <person name="Lipzen A."/>
            <person name="Sullivan W."/>
            <person name="Andreopoulos W.B."/>
            <person name="Clum A."/>
            <person name="Lindquist E."/>
            <person name="Daum C."/>
            <person name="Ramamoorthy G.K."/>
            <person name="Gryganskyi A."/>
            <person name="Culley D."/>
            <person name="Magnuson J.K."/>
            <person name="James T.Y."/>
            <person name="O'Malley M.A."/>
            <person name="Stajich J.E."/>
            <person name="Spatafora J.W."/>
            <person name="Visel A."/>
            <person name="Grigoriev I.V."/>
        </authorList>
    </citation>
    <scope>NUCLEOTIDE SEQUENCE [LARGE SCALE GENOMIC DNA]</scope>
    <source>
        <strain evidence="5 6">JEL800</strain>
    </source>
</reference>
<name>A0A1Y2CDQ9_9FUNG</name>
<keyword evidence="6" id="KW-1185">Reference proteome</keyword>
<dbReference type="PANTHER" id="PTHR47988">
    <property type="entry name" value="SOMATIC EMBRYOGENESIS RECEPTOR KINASE 1"/>
    <property type="match status" value="1"/>
</dbReference>
<dbReference type="Pfam" id="PF00560">
    <property type="entry name" value="LRR_1"/>
    <property type="match status" value="2"/>
</dbReference>
<keyword evidence="3" id="KW-0677">Repeat</keyword>
<dbReference type="STRING" id="329046.A0A1Y2CDQ9"/>
<dbReference type="SUPFAM" id="SSF52058">
    <property type="entry name" value="L domain-like"/>
    <property type="match status" value="1"/>
</dbReference>
<dbReference type="InterPro" id="IPR001611">
    <property type="entry name" value="Leu-rich_rpt"/>
</dbReference>
<dbReference type="AlphaFoldDB" id="A0A1Y2CDQ9"/>
<evidence type="ECO:0000256" key="4">
    <source>
        <dbReference type="SAM" id="MobiDB-lite"/>
    </source>
</evidence>
<feature type="region of interest" description="Disordered" evidence="4">
    <location>
        <begin position="150"/>
        <end position="173"/>
    </location>
</feature>
<dbReference type="OrthoDB" id="1394818at2759"/>
<dbReference type="Proteomes" id="UP000193642">
    <property type="component" value="Unassembled WGS sequence"/>
</dbReference>
<keyword evidence="2" id="KW-0732">Signal</keyword>
<dbReference type="InterPro" id="IPR032675">
    <property type="entry name" value="LRR_dom_sf"/>
</dbReference>
<evidence type="ECO:0000313" key="5">
    <source>
        <dbReference type="EMBL" id="ORY45162.1"/>
    </source>
</evidence>
<dbReference type="FunFam" id="3.80.10.10:FF:000041">
    <property type="entry name" value="LRR receptor-like serine/threonine-protein kinase ERECTA"/>
    <property type="match status" value="1"/>
</dbReference>
<keyword evidence="1" id="KW-0433">Leucine-rich repeat</keyword>
<evidence type="ECO:0000256" key="3">
    <source>
        <dbReference type="ARBA" id="ARBA00022737"/>
    </source>
</evidence>
<sequence>MRFLTDLRYLEITNCKYEGLFPEVLFSLMVTAFEFREHIAVWSTFSFVGSLTNLRLLILRGTSLSGSIPSEIGNLVNLRNLCLEKSQFSGTIPSSIGMLTLLHTLILKSNKLEGNVPRELLNLTLLHTCDLRFNEGLSCDFEFPLLQLGNDKDVDKSDDESDDDDELSDGFGN</sequence>
<accession>A0A1Y2CDQ9</accession>
<feature type="compositionally biased region" description="Acidic residues" evidence="4">
    <location>
        <begin position="156"/>
        <end position="173"/>
    </location>
</feature>
<gene>
    <name evidence="5" type="ORF">BCR33DRAFT_815695</name>
</gene>
<dbReference type="Gene3D" id="3.80.10.10">
    <property type="entry name" value="Ribonuclease Inhibitor"/>
    <property type="match status" value="1"/>
</dbReference>
<evidence type="ECO:0000313" key="6">
    <source>
        <dbReference type="Proteomes" id="UP000193642"/>
    </source>
</evidence>
<evidence type="ECO:0000256" key="2">
    <source>
        <dbReference type="ARBA" id="ARBA00022729"/>
    </source>
</evidence>
<protein>
    <submittedName>
        <fullName evidence="5">L domain-like protein</fullName>
    </submittedName>
</protein>
<organism evidence="5 6">
    <name type="scientific">Rhizoclosmatium globosum</name>
    <dbReference type="NCBI Taxonomy" id="329046"/>
    <lineage>
        <taxon>Eukaryota</taxon>
        <taxon>Fungi</taxon>
        <taxon>Fungi incertae sedis</taxon>
        <taxon>Chytridiomycota</taxon>
        <taxon>Chytridiomycota incertae sedis</taxon>
        <taxon>Chytridiomycetes</taxon>
        <taxon>Chytridiales</taxon>
        <taxon>Chytriomycetaceae</taxon>
        <taxon>Rhizoclosmatium</taxon>
    </lineage>
</organism>
<evidence type="ECO:0000256" key="1">
    <source>
        <dbReference type="ARBA" id="ARBA00022614"/>
    </source>
</evidence>
<proteinExistence type="predicted"/>
<dbReference type="EMBL" id="MCGO01000020">
    <property type="protein sequence ID" value="ORY45162.1"/>
    <property type="molecule type" value="Genomic_DNA"/>
</dbReference>
<comment type="caution">
    <text evidence="5">The sequence shown here is derived from an EMBL/GenBank/DDBJ whole genome shotgun (WGS) entry which is preliminary data.</text>
</comment>